<sequence>MRAPPLRQMGLMGCGIRVSRGPSPAARSRAGRTLRQLVPPAPAQFGSSLRQSHQVACLGPARQATASEINMAFSDTTFVNLSIFMLLLASSVSAQSSFRPPALVLPVRKDASTLQYVTKINQRTPSVSLNLVLDLGGQFLWVDCDKNYISCTYRPVRCRSAQCSLAGNDGCGNCTNGPKPGCNTNTCVVFPDNTVTHTATGGEVAQDSLIVASTDGSNPGRSVTVPQFIFGCGSTFLLKGLASGTVGMAGLGRARIGLPSQLSAAFSFHKKFVICLSTSYTVDGVVFFGDDPYNFLPNVEAAGFLQYTPLFINPVSTAGISSQGEPSDEYFIGVKSIRVGDKAVKLNNTLLTIDRQGNGGTKISTVNPYTVLETSIFKAVTNAFISEAAARNISRVAGVAPFEVCFSSENVLGTRLGASVPYIELVLQGQNVVWTITGSNSMVYVNDNVLCLGFVDGGLNPRTSIVIGGYQLEDLLLQFDLATSRLGFTSTLLGAQTTCSNFKFTSTA</sequence>
<keyword evidence="2" id="KW-0732">Signal</keyword>
<evidence type="ECO:0000313" key="5">
    <source>
        <dbReference type="RefSeq" id="XP_071921750.1"/>
    </source>
</evidence>
<organism evidence="4 5">
    <name type="scientific">Coffea arabica</name>
    <name type="common">Arabian coffee</name>
    <dbReference type="NCBI Taxonomy" id="13443"/>
    <lineage>
        <taxon>Eukaryota</taxon>
        <taxon>Viridiplantae</taxon>
        <taxon>Streptophyta</taxon>
        <taxon>Embryophyta</taxon>
        <taxon>Tracheophyta</taxon>
        <taxon>Spermatophyta</taxon>
        <taxon>Magnoliopsida</taxon>
        <taxon>eudicotyledons</taxon>
        <taxon>Gunneridae</taxon>
        <taxon>Pentapetalae</taxon>
        <taxon>asterids</taxon>
        <taxon>lamiids</taxon>
        <taxon>Gentianales</taxon>
        <taxon>Rubiaceae</taxon>
        <taxon>Ixoroideae</taxon>
        <taxon>Gardenieae complex</taxon>
        <taxon>Bertiereae - Coffeeae clade</taxon>
        <taxon>Coffeeae</taxon>
        <taxon>Coffea</taxon>
    </lineage>
</organism>
<dbReference type="RefSeq" id="XP_071921750.1">
    <property type="nucleotide sequence ID" value="XM_072065649.1"/>
</dbReference>
<evidence type="ECO:0000256" key="1">
    <source>
        <dbReference type="ARBA" id="ARBA00007447"/>
    </source>
</evidence>
<evidence type="ECO:0000256" key="2">
    <source>
        <dbReference type="ARBA" id="ARBA00022729"/>
    </source>
</evidence>
<dbReference type="InterPro" id="IPR032799">
    <property type="entry name" value="TAXi_C"/>
</dbReference>
<evidence type="ECO:0000259" key="3">
    <source>
        <dbReference type="PROSITE" id="PS51767"/>
    </source>
</evidence>
<gene>
    <name evidence="5" type="primary">LOC113709231</name>
</gene>
<dbReference type="InterPro" id="IPR033121">
    <property type="entry name" value="PEPTIDASE_A1"/>
</dbReference>
<dbReference type="InterPro" id="IPR021109">
    <property type="entry name" value="Peptidase_aspartic_dom_sf"/>
</dbReference>
<comment type="similarity">
    <text evidence="1">Belongs to the peptidase A1 family.</text>
</comment>
<dbReference type="Proteomes" id="UP001652660">
    <property type="component" value="Chromosome 9e"/>
</dbReference>
<accession>A0ABM4VQE0</accession>
<dbReference type="Gene3D" id="2.40.70.10">
    <property type="entry name" value="Acid Proteases"/>
    <property type="match status" value="2"/>
</dbReference>
<keyword evidence="4" id="KW-1185">Reference proteome</keyword>
<dbReference type="GeneID" id="113709231"/>
<proteinExistence type="inferred from homology"/>
<name>A0ABM4VQE0_COFAR</name>
<dbReference type="PANTHER" id="PTHR47965:SF22">
    <property type="entry name" value="EUKARYOTIC ASPARTYL PROTEASE FAMILY PROTEIN"/>
    <property type="match status" value="1"/>
</dbReference>
<dbReference type="InterPro" id="IPR032861">
    <property type="entry name" value="TAXi_N"/>
</dbReference>
<dbReference type="Pfam" id="PF14543">
    <property type="entry name" value="TAXi_N"/>
    <property type="match status" value="1"/>
</dbReference>
<dbReference type="PROSITE" id="PS51767">
    <property type="entry name" value="PEPTIDASE_A1"/>
    <property type="match status" value="1"/>
</dbReference>
<dbReference type="InterPro" id="IPR001461">
    <property type="entry name" value="Aspartic_peptidase_A1"/>
</dbReference>
<protein>
    <submittedName>
        <fullName evidence="5">Probable aspartic proteinase GIP2</fullName>
    </submittedName>
</protein>
<dbReference type="InterPro" id="IPR033868">
    <property type="entry name" value="Xylanase_inhibitor_I-like"/>
</dbReference>
<dbReference type="CDD" id="cd05489">
    <property type="entry name" value="xylanase_inhibitor_I_like"/>
    <property type="match status" value="1"/>
</dbReference>
<evidence type="ECO:0000313" key="4">
    <source>
        <dbReference type="Proteomes" id="UP001652660"/>
    </source>
</evidence>
<dbReference type="Pfam" id="PF14541">
    <property type="entry name" value="TAXi_C"/>
    <property type="match status" value="1"/>
</dbReference>
<feature type="domain" description="Peptidase A1" evidence="3">
    <location>
        <begin position="116"/>
        <end position="489"/>
    </location>
</feature>
<dbReference type="SUPFAM" id="SSF50630">
    <property type="entry name" value="Acid proteases"/>
    <property type="match status" value="1"/>
</dbReference>
<dbReference type="PANTHER" id="PTHR47965">
    <property type="entry name" value="ASPARTYL PROTEASE-RELATED"/>
    <property type="match status" value="1"/>
</dbReference>
<reference evidence="5" key="1">
    <citation type="submission" date="2025-08" db="UniProtKB">
        <authorList>
            <consortium name="RefSeq"/>
        </authorList>
    </citation>
    <scope>IDENTIFICATION</scope>
    <source>
        <tissue evidence="5">Leaves</tissue>
    </source>
</reference>